<comment type="caution">
    <text evidence="2">The sequence shown here is derived from an EMBL/GenBank/DDBJ whole genome shotgun (WGS) entry which is preliminary data.</text>
</comment>
<reference evidence="2" key="1">
    <citation type="submission" date="2023-02" db="EMBL/GenBank/DDBJ databases">
        <title>Colletotrichum kahawae CIFC_Que2 genome sequencing and assembly.</title>
        <authorList>
            <person name="Baroncelli R."/>
        </authorList>
    </citation>
    <scope>NUCLEOTIDE SEQUENCE</scope>
    <source>
        <strain evidence="2">CIFC_Que2</strain>
    </source>
</reference>
<feature type="compositionally biased region" description="Polar residues" evidence="1">
    <location>
        <begin position="62"/>
        <end position="87"/>
    </location>
</feature>
<accession>A0AAE0D1S9</accession>
<protein>
    <submittedName>
        <fullName evidence="2">Uncharacterized protein</fullName>
    </submittedName>
</protein>
<feature type="region of interest" description="Disordered" evidence="1">
    <location>
        <begin position="1"/>
        <end position="94"/>
    </location>
</feature>
<gene>
    <name evidence="2" type="ORF">CKAH01_07274</name>
</gene>
<evidence type="ECO:0000256" key="1">
    <source>
        <dbReference type="SAM" id="MobiDB-lite"/>
    </source>
</evidence>
<evidence type="ECO:0000313" key="2">
    <source>
        <dbReference type="EMBL" id="KAK2739324.1"/>
    </source>
</evidence>
<dbReference type="Proteomes" id="UP001281614">
    <property type="component" value="Unassembled WGS sequence"/>
</dbReference>
<proteinExistence type="predicted"/>
<keyword evidence="3" id="KW-1185">Reference proteome</keyword>
<name>A0AAE0D1S9_COLKA</name>
<sequence length="143" mass="15441">MKPAQTPNPEEQLIGLHTKSHPPKKATPIMQAAHTTPSRHPRDPYPSIPSDLAPHGHVYRLPNSTQSAPSNGRTSSLPGKSGTTCSLQAKPPRSRLDGRWFRHCWDGTVGVASVDYSTCTDEGGWTELVAFSPSFGTARASRS</sequence>
<dbReference type="AlphaFoldDB" id="A0AAE0D1S9"/>
<organism evidence="2 3">
    <name type="scientific">Colletotrichum kahawae</name>
    <name type="common">Coffee berry disease fungus</name>
    <dbReference type="NCBI Taxonomy" id="34407"/>
    <lineage>
        <taxon>Eukaryota</taxon>
        <taxon>Fungi</taxon>
        <taxon>Dikarya</taxon>
        <taxon>Ascomycota</taxon>
        <taxon>Pezizomycotina</taxon>
        <taxon>Sordariomycetes</taxon>
        <taxon>Hypocreomycetidae</taxon>
        <taxon>Glomerellales</taxon>
        <taxon>Glomerellaceae</taxon>
        <taxon>Colletotrichum</taxon>
        <taxon>Colletotrichum gloeosporioides species complex</taxon>
    </lineage>
</organism>
<dbReference type="EMBL" id="VYYT01000367">
    <property type="protein sequence ID" value="KAK2739324.1"/>
    <property type="molecule type" value="Genomic_DNA"/>
</dbReference>
<evidence type="ECO:0000313" key="3">
    <source>
        <dbReference type="Proteomes" id="UP001281614"/>
    </source>
</evidence>